<dbReference type="Gene3D" id="2.170.150.80">
    <property type="entry name" value="NAC domain"/>
    <property type="match status" value="1"/>
</dbReference>
<organism evidence="6 7">
    <name type="scientific">Nyssa sinensis</name>
    <dbReference type="NCBI Taxonomy" id="561372"/>
    <lineage>
        <taxon>Eukaryota</taxon>
        <taxon>Viridiplantae</taxon>
        <taxon>Streptophyta</taxon>
        <taxon>Embryophyta</taxon>
        <taxon>Tracheophyta</taxon>
        <taxon>Spermatophyta</taxon>
        <taxon>Magnoliopsida</taxon>
        <taxon>eudicotyledons</taxon>
        <taxon>Gunneridae</taxon>
        <taxon>Pentapetalae</taxon>
        <taxon>asterids</taxon>
        <taxon>Cornales</taxon>
        <taxon>Nyssaceae</taxon>
        <taxon>Nyssa</taxon>
    </lineage>
</organism>
<reference evidence="6 7" key="1">
    <citation type="submission" date="2019-09" db="EMBL/GenBank/DDBJ databases">
        <title>A chromosome-level genome assembly of the Chinese tupelo Nyssa sinensis.</title>
        <authorList>
            <person name="Yang X."/>
            <person name="Kang M."/>
            <person name="Yang Y."/>
            <person name="Xiong H."/>
            <person name="Wang M."/>
            <person name="Zhang Z."/>
            <person name="Wang Z."/>
            <person name="Wu H."/>
            <person name="Ma T."/>
            <person name="Liu J."/>
            <person name="Xi Z."/>
        </authorList>
    </citation>
    <scope>NUCLEOTIDE SEQUENCE [LARGE SCALE GENOMIC DNA]</scope>
    <source>
        <strain evidence="6">J267</strain>
        <tissue evidence="6">Leaf</tissue>
    </source>
</reference>
<sequence>MPSSSLNIPSGYKFCPTDTEIVIHYLKRKILDQQLPADIIPTADVYSKNPRELPLSKFKYSVDNEWYFFSTRLKDNRFTTGYRYTTDGYWHSILNENILDEDDEVIIGFVEMLTFYERKPLQVTKTNWLMQEYRISELVICKIFRAEDDPGKCLEVLGMEDDPERFNPMSTVVYNN</sequence>
<keyword evidence="1" id="KW-0805">Transcription regulation</keyword>
<dbReference type="GO" id="GO:0003677">
    <property type="term" value="F:DNA binding"/>
    <property type="evidence" value="ECO:0007669"/>
    <property type="project" value="UniProtKB-KW"/>
</dbReference>
<dbReference type="Proteomes" id="UP000325577">
    <property type="component" value="Linkage Group LG2"/>
</dbReference>
<protein>
    <recommendedName>
        <fullName evidence="5">NAC domain-containing protein</fullName>
    </recommendedName>
</protein>
<dbReference type="PROSITE" id="PS51005">
    <property type="entry name" value="NAC"/>
    <property type="match status" value="1"/>
</dbReference>
<dbReference type="GO" id="GO:0006355">
    <property type="term" value="P:regulation of DNA-templated transcription"/>
    <property type="evidence" value="ECO:0007669"/>
    <property type="project" value="InterPro"/>
</dbReference>
<keyword evidence="3" id="KW-0804">Transcription</keyword>
<evidence type="ECO:0000259" key="5">
    <source>
        <dbReference type="PROSITE" id="PS51005"/>
    </source>
</evidence>
<gene>
    <name evidence="6" type="ORF">F0562_005138</name>
</gene>
<dbReference type="Pfam" id="PF02365">
    <property type="entry name" value="NAM"/>
    <property type="match status" value="1"/>
</dbReference>
<dbReference type="SUPFAM" id="SSF101941">
    <property type="entry name" value="NAC domain"/>
    <property type="match status" value="1"/>
</dbReference>
<evidence type="ECO:0000256" key="3">
    <source>
        <dbReference type="ARBA" id="ARBA00023163"/>
    </source>
</evidence>
<keyword evidence="2" id="KW-0238">DNA-binding</keyword>
<accession>A0A5J5AJV2</accession>
<keyword evidence="7" id="KW-1185">Reference proteome</keyword>
<dbReference type="PANTHER" id="PTHR31719:SF179">
    <property type="entry name" value="OS08G0148400 PROTEIN"/>
    <property type="match status" value="1"/>
</dbReference>
<feature type="domain" description="NAC" evidence="5">
    <location>
        <begin position="8"/>
        <end position="158"/>
    </location>
</feature>
<evidence type="ECO:0000313" key="7">
    <source>
        <dbReference type="Proteomes" id="UP000325577"/>
    </source>
</evidence>
<proteinExistence type="predicted"/>
<evidence type="ECO:0000256" key="2">
    <source>
        <dbReference type="ARBA" id="ARBA00023125"/>
    </source>
</evidence>
<dbReference type="AlphaFoldDB" id="A0A5J5AJV2"/>
<dbReference type="PANTHER" id="PTHR31719">
    <property type="entry name" value="NAC TRANSCRIPTION FACTOR 56"/>
    <property type="match status" value="1"/>
</dbReference>
<evidence type="ECO:0000256" key="4">
    <source>
        <dbReference type="ARBA" id="ARBA00023242"/>
    </source>
</evidence>
<evidence type="ECO:0000256" key="1">
    <source>
        <dbReference type="ARBA" id="ARBA00023015"/>
    </source>
</evidence>
<name>A0A5J5AJV2_9ASTE</name>
<dbReference type="OrthoDB" id="1592334at2759"/>
<evidence type="ECO:0000313" key="6">
    <source>
        <dbReference type="EMBL" id="KAA8530429.1"/>
    </source>
</evidence>
<dbReference type="InterPro" id="IPR036093">
    <property type="entry name" value="NAC_dom_sf"/>
</dbReference>
<dbReference type="EMBL" id="CM018043">
    <property type="protein sequence ID" value="KAA8530429.1"/>
    <property type="molecule type" value="Genomic_DNA"/>
</dbReference>
<dbReference type="InterPro" id="IPR003441">
    <property type="entry name" value="NAC-dom"/>
</dbReference>
<keyword evidence="4" id="KW-0539">Nucleus</keyword>